<evidence type="ECO:0000256" key="1">
    <source>
        <dbReference type="SAM" id="Coils"/>
    </source>
</evidence>
<protein>
    <submittedName>
        <fullName evidence="4">Uncharacterized protein LOC112056516 isoform X1</fullName>
    </submittedName>
</protein>
<dbReference type="Proteomes" id="UP001652582">
    <property type="component" value="Chromosome 14"/>
</dbReference>
<keyword evidence="3" id="KW-1185">Reference proteome</keyword>
<gene>
    <name evidence="4" type="primary">LOC112056516</name>
</gene>
<dbReference type="GeneID" id="112056516"/>
<proteinExistence type="predicted"/>
<organism evidence="3 4">
    <name type="scientific">Bicyclus anynana</name>
    <name type="common">Squinting bush brown butterfly</name>
    <dbReference type="NCBI Taxonomy" id="110368"/>
    <lineage>
        <taxon>Eukaryota</taxon>
        <taxon>Metazoa</taxon>
        <taxon>Ecdysozoa</taxon>
        <taxon>Arthropoda</taxon>
        <taxon>Hexapoda</taxon>
        <taxon>Insecta</taxon>
        <taxon>Pterygota</taxon>
        <taxon>Neoptera</taxon>
        <taxon>Endopterygota</taxon>
        <taxon>Lepidoptera</taxon>
        <taxon>Glossata</taxon>
        <taxon>Ditrysia</taxon>
        <taxon>Papilionoidea</taxon>
        <taxon>Nymphalidae</taxon>
        <taxon>Satyrinae</taxon>
        <taxon>Satyrini</taxon>
        <taxon>Mycalesina</taxon>
        <taxon>Bicyclus</taxon>
    </lineage>
</organism>
<accession>A0A6J1P4K0</accession>
<dbReference type="RefSeq" id="XP_023952726.2">
    <property type="nucleotide sequence ID" value="XM_024096958.2"/>
</dbReference>
<name>A0A6J1P4K0_BICAN</name>
<dbReference type="OrthoDB" id="7460358at2759"/>
<reference evidence="4" key="1">
    <citation type="submission" date="2025-08" db="UniProtKB">
        <authorList>
            <consortium name="RefSeq"/>
        </authorList>
    </citation>
    <scope>IDENTIFICATION</scope>
</reference>
<keyword evidence="1" id="KW-0175">Coiled coil</keyword>
<feature type="region of interest" description="Disordered" evidence="2">
    <location>
        <begin position="651"/>
        <end position="670"/>
    </location>
</feature>
<dbReference type="AlphaFoldDB" id="A0A6J1P4K0"/>
<evidence type="ECO:0000313" key="3">
    <source>
        <dbReference type="Proteomes" id="UP001652582"/>
    </source>
</evidence>
<feature type="coiled-coil region" evidence="1">
    <location>
        <begin position="89"/>
        <end position="120"/>
    </location>
</feature>
<sequence>MSNKEENNSGAMVPYTNEINDYQMQFEIGIESLQATAQLEQKLLKYAKKRKEMYGFIRNTNSLLETEIKHDEEKIESMHTSIAASKSRITDLKKQLLLAKEAKENAAKKADDQLKKYEEMWLVCKTRFQSIPFVKRYYDVVSEVDSVRGNIESLLVQSKQLDRDINSKKVELWCSDKKRIIELAEYMVHKRPALLKLIDEKTKKMKTNNFVFKNTLSDVNTVNQPRQGIRDTFVLPKLQLLNMPSTVSNHYDKLQEGYRSAESYSYSTNNSHTSKSSDKNNENVYVSSFFLTSSKTAKQKKYSDRKLITILDNVKLDTNGTYKILSKLNPYELHDVNVIDAAVSEVKETQHKDKVTEQTEVIEEIDLTKEVSKEVILPVTQIEELTQVNEERDEVMENIDLTNNVSQDIIPPPTQFLTLSQSQNFPEKRVTFNMNTHDDLPNTVADDAKYQENYNVANNTSNNQLNSSTASQDSYNKIKDFVFKKHNLNLSPEFTYKKNTVVSKVSDKIITSEYFDKNKKCDGSNINIEPEKIDVEVLQTQDGNVKESENKTVEENQLNKSDISEGQMCPQKDDAPSALLAFRNFIQDLPYISLDTTGSDDADVEFPQCDPTLLLSPKADYETQTINKEVDVQQENVPSFMAGYKKARTFFGSTSGNQPESDEQNQSTNFNFMFGGQEKTKRGGLFSMFR</sequence>
<dbReference type="KEGG" id="bany:112056516"/>
<evidence type="ECO:0000256" key="2">
    <source>
        <dbReference type="SAM" id="MobiDB-lite"/>
    </source>
</evidence>
<evidence type="ECO:0000313" key="4">
    <source>
        <dbReference type="RefSeq" id="XP_023952726.2"/>
    </source>
</evidence>